<evidence type="ECO:0000313" key="2">
    <source>
        <dbReference type="EMBL" id="ELV12150.1"/>
    </source>
</evidence>
<feature type="region of interest" description="Disordered" evidence="1">
    <location>
        <begin position="53"/>
        <end position="98"/>
    </location>
</feature>
<reference evidence="3" key="1">
    <citation type="submission" date="2012-07" db="EMBL/GenBank/DDBJ databases">
        <title>Genome of the Chinese tree shrew, a rising model animal genetically related to primates.</title>
        <authorList>
            <person name="Zhang G."/>
            <person name="Fan Y."/>
            <person name="Yao Y."/>
            <person name="Huang Z."/>
        </authorList>
    </citation>
    <scope>NUCLEOTIDE SEQUENCE [LARGE SCALE GENOMIC DNA]</scope>
</reference>
<dbReference type="PANTHER" id="PTHR37363">
    <property type="entry name" value="EKC/KEOPS COMPLEX SUBUNIT GON7"/>
    <property type="match status" value="1"/>
</dbReference>
<evidence type="ECO:0000313" key="3">
    <source>
        <dbReference type="Proteomes" id="UP000011518"/>
    </source>
</evidence>
<dbReference type="AlphaFoldDB" id="L8YB08"/>
<reference evidence="3" key="2">
    <citation type="journal article" date="2013" name="Nat. Commun.">
        <title>Genome of the Chinese tree shrew.</title>
        <authorList>
            <person name="Fan Y."/>
            <person name="Huang Z.Y."/>
            <person name="Cao C.C."/>
            <person name="Chen C.S."/>
            <person name="Chen Y.X."/>
            <person name="Fan D.D."/>
            <person name="He J."/>
            <person name="Hou H.L."/>
            <person name="Hu L."/>
            <person name="Hu X.T."/>
            <person name="Jiang X.T."/>
            <person name="Lai R."/>
            <person name="Lang Y.S."/>
            <person name="Liang B."/>
            <person name="Liao S.G."/>
            <person name="Mu D."/>
            <person name="Ma Y.Y."/>
            <person name="Niu Y.Y."/>
            <person name="Sun X.Q."/>
            <person name="Xia J.Q."/>
            <person name="Xiao J."/>
            <person name="Xiong Z.Q."/>
            <person name="Xu L."/>
            <person name="Yang L."/>
            <person name="Zhang Y."/>
            <person name="Zhao W."/>
            <person name="Zhao X.D."/>
            <person name="Zheng Y.T."/>
            <person name="Zhou J.M."/>
            <person name="Zhu Y.B."/>
            <person name="Zhang G.J."/>
            <person name="Wang J."/>
            <person name="Yao Y.G."/>
        </authorList>
    </citation>
    <scope>NUCLEOTIDE SEQUENCE [LARGE SCALE GENOMIC DNA]</scope>
</reference>
<protein>
    <submittedName>
        <fullName evidence="2">Uncharacterized protein</fullName>
    </submittedName>
</protein>
<dbReference type="Proteomes" id="UP000011518">
    <property type="component" value="Unassembled WGS sequence"/>
</dbReference>
<dbReference type="Pfam" id="PF15387">
    <property type="entry name" value="DUF4611"/>
    <property type="match status" value="1"/>
</dbReference>
<name>L8YB08_TUPCH</name>
<proteinExistence type="predicted"/>
<dbReference type="STRING" id="246437.L8YB08"/>
<dbReference type="GO" id="GO:0000408">
    <property type="term" value="C:EKC/KEOPS complex"/>
    <property type="evidence" value="ECO:0007669"/>
    <property type="project" value="InterPro"/>
</dbReference>
<dbReference type="PANTHER" id="PTHR37363:SF1">
    <property type="entry name" value="EKC_KEOPS COMPLEX SUBUNIT GON7"/>
    <property type="match status" value="1"/>
</dbReference>
<dbReference type="EMBL" id="KB364711">
    <property type="protein sequence ID" value="ELV12150.1"/>
    <property type="molecule type" value="Genomic_DNA"/>
</dbReference>
<evidence type="ECO:0000256" key="1">
    <source>
        <dbReference type="SAM" id="MobiDB-lite"/>
    </source>
</evidence>
<dbReference type="KEGG" id="tup:102472100"/>
<sequence>MELLGEYVGRDGQRQRLRVPCEAPGNADRFQVLLLAQMKDLIPDFFDPLVRREAQDRVAAPPDEASDGHDEDDAEDEKYIGNTPNSDGPSAKRPKPPS</sequence>
<accession>L8YB08</accession>
<dbReference type="FunCoup" id="L8YB08">
    <property type="interactions" value="332"/>
</dbReference>
<organism evidence="2 3">
    <name type="scientific">Tupaia chinensis</name>
    <name type="common">Chinese tree shrew</name>
    <name type="synonym">Tupaia belangeri chinensis</name>
    <dbReference type="NCBI Taxonomy" id="246437"/>
    <lineage>
        <taxon>Eukaryota</taxon>
        <taxon>Metazoa</taxon>
        <taxon>Chordata</taxon>
        <taxon>Craniata</taxon>
        <taxon>Vertebrata</taxon>
        <taxon>Euteleostomi</taxon>
        <taxon>Mammalia</taxon>
        <taxon>Eutheria</taxon>
        <taxon>Euarchontoglires</taxon>
        <taxon>Scandentia</taxon>
        <taxon>Tupaiidae</taxon>
        <taxon>Tupaia</taxon>
    </lineage>
</organism>
<gene>
    <name evidence="2" type="ORF">TREES_T100005846</name>
</gene>
<dbReference type="InterPro" id="IPR027893">
    <property type="entry name" value="GON7_meta"/>
</dbReference>
<keyword evidence="3" id="KW-1185">Reference proteome</keyword>
<dbReference type="OrthoDB" id="8905128at2759"/>
<dbReference type="InParanoid" id="L8YB08"/>
<dbReference type="eggNOG" id="ENOG502SW4V">
    <property type="taxonomic scope" value="Eukaryota"/>
</dbReference>